<proteinExistence type="predicted"/>
<accession>A0ABP0NER9</accession>
<dbReference type="EMBL" id="CAXAMN010021683">
    <property type="protein sequence ID" value="CAK9062146.1"/>
    <property type="molecule type" value="Genomic_DNA"/>
</dbReference>
<dbReference type="Gene3D" id="3.40.1280.10">
    <property type="match status" value="1"/>
</dbReference>
<dbReference type="Proteomes" id="UP001642484">
    <property type="component" value="Unassembled WGS sequence"/>
</dbReference>
<dbReference type="InterPro" id="IPR029026">
    <property type="entry name" value="tRNA_m1G_MTases_N"/>
</dbReference>
<reference evidence="1 2" key="1">
    <citation type="submission" date="2024-02" db="EMBL/GenBank/DDBJ databases">
        <authorList>
            <person name="Chen Y."/>
            <person name="Shah S."/>
            <person name="Dougan E. K."/>
            <person name="Thang M."/>
            <person name="Chan C."/>
        </authorList>
    </citation>
    <scope>NUCLEOTIDE SEQUENCE [LARGE SCALE GENOMIC DNA]</scope>
</reference>
<evidence type="ECO:0000313" key="1">
    <source>
        <dbReference type="EMBL" id="CAK9062146.1"/>
    </source>
</evidence>
<evidence type="ECO:0000313" key="2">
    <source>
        <dbReference type="Proteomes" id="UP001642484"/>
    </source>
</evidence>
<protein>
    <submittedName>
        <fullName evidence="1">Uncharacterized protein</fullName>
    </submittedName>
</protein>
<sequence>MSPLAEVRTLQRTFLVPFAAVPCWPQVDPDRLAGSYRLDVFCRCLASTLGPRPRKDSIFLAAFTKPSWTPRLGVGLLESLDGQPPAGAAPVGAVEVVGREAQDQFLEERQTALRLQQMLNQQPVPGWRSWEEASMRSLIVNLLKSHKLRGQRGRLFVLQEDAPETVEKAKYEKKGVQVFMSM</sequence>
<comment type="caution">
    <text evidence="1">The sequence shown here is derived from an EMBL/GenBank/DDBJ whole genome shotgun (WGS) entry which is preliminary data.</text>
</comment>
<gene>
    <name evidence="1" type="ORF">CCMP2556_LOCUS30564</name>
</gene>
<keyword evidence="2" id="KW-1185">Reference proteome</keyword>
<organism evidence="1 2">
    <name type="scientific">Durusdinium trenchii</name>
    <dbReference type="NCBI Taxonomy" id="1381693"/>
    <lineage>
        <taxon>Eukaryota</taxon>
        <taxon>Sar</taxon>
        <taxon>Alveolata</taxon>
        <taxon>Dinophyceae</taxon>
        <taxon>Suessiales</taxon>
        <taxon>Symbiodiniaceae</taxon>
        <taxon>Durusdinium</taxon>
    </lineage>
</organism>
<name>A0ABP0NER9_9DINO</name>